<evidence type="ECO:0000256" key="2">
    <source>
        <dbReference type="ARBA" id="ARBA00023152"/>
    </source>
</evidence>
<keyword evidence="2 4" id="KW-0324">Glycolysis</keyword>
<dbReference type="AlphaFoldDB" id="A0A328HDY1"/>
<feature type="binding site" evidence="4 6">
    <location>
        <begin position="212"/>
        <end position="213"/>
    </location>
    <ligand>
        <name>substrate</name>
    </ligand>
</feature>
<reference evidence="10 11" key="1">
    <citation type="submission" date="2018-04" db="EMBL/GenBank/DDBJ databases">
        <title>Bacteria isolated from cave deposits of Manipur.</title>
        <authorList>
            <person name="Sahoo D."/>
            <person name="Sarangthem I."/>
            <person name="Nandeibam J."/>
        </authorList>
    </citation>
    <scope>NUCLEOTIDE SEQUENCE [LARGE SCALE GENOMIC DNA]</scope>
    <source>
        <strain evidence="11">mrc11</strain>
    </source>
</reference>
<comment type="caution">
    <text evidence="10">The sequence shown here is derived from an EMBL/GenBank/DDBJ whole genome shotgun (WGS) entry which is preliminary data.</text>
</comment>
<dbReference type="SMART" id="SM00855">
    <property type="entry name" value="PGAM"/>
    <property type="match status" value="1"/>
</dbReference>
<evidence type="ECO:0000256" key="5">
    <source>
        <dbReference type="PIRSR" id="PIRSR613078-1"/>
    </source>
</evidence>
<evidence type="ECO:0000256" key="3">
    <source>
        <dbReference type="ARBA" id="ARBA00023235"/>
    </source>
</evidence>
<dbReference type="EMBL" id="QLNP01000088">
    <property type="protein sequence ID" value="RAM36722.1"/>
    <property type="molecule type" value="Genomic_DNA"/>
</dbReference>
<comment type="pathway">
    <text evidence="4 8">Carbohydrate degradation; glycolysis; pyruvate from D-glyceraldehyde 3-phosphate: step 3/5.</text>
</comment>
<dbReference type="EC" id="5.4.2.11" evidence="4 8"/>
<dbReference type="UniPathway" id="UPA00109">
    <property type="reaction ID" value="UER00186"/>
</dbReference>
<dbReference type="GO" id="GO:0006096">
    <property type="term" value="P:glycolytic process"/>
    <property type="evidence" value="ECO:0007669"/>
    <property type="project" value="UniProtKB-UniRule"/>
</dbReference>
<organism evidence="10 11">
    <name type="scientific">Arthrobacter globiformis</name>
    <dbReference type="NCBI Taxonomy" id="1665"/>
    <lineage>
        <taxon>Bacteria</taxon>
        <taxon>Bacillati</taxon>
        <taxon>Actinomycetota</taxon>
        <taxon>Actinomycetes</taxon>
        <taxon>Micrococcales</taxon>
        <taxon>Micrococcaceae</taxon>
        <taxon>Arthrobacter</taxon>
    </lineage>
</organism>
<dbReference type="InterPro" id="IPR001345">
    <property type="entry name" value="PG/BPGM_mutase_AS"/>
</dbReference>
<dbReference type="NCBIfam" id="TIGR01258">
    <property type="entry name" value="pgm_1"/>
    <property type="match status" value="1"/>
</dbReference>
<feature type="binding site" evidence="4 6">
    <location>
        <position position="127"/>
    </location>
    <ligand>
        <name>substrate</name>
    </ligand>
</feature>
<dbReference type="SUPFAM" id="SSF53254">
    <property type="entry name" value="Phosphoglycerate mutase-like"/>
    <property type="match status" value="1"/>
</dbReference>
<dbReference type="CDD" id="cd07067">
    <property type="entry name" value="HP_PGM_like"/>
    <property type="match status" value="1"/>
</dbReference>
<evidence type="ECO:0000256" key="4">
    <source>
        <dbReference type="HAMAP-Rule" id="MF_01039"/>
    </source>
</evidence>
<dbReference type="PANTHER" id="PTHR11931">
    <property type="entry name" value="PHOSPHOGLYCERATE MUTASE"/>
    <property type="match status" value="1"/>
</dbReference>
<dbReference type="Gene3D" id="3.40.50.1240">
    <property type="entry name" value="Phosphoglycerate mutase-like"/>
    <property type="match status" value="1"/>
</dbReference>
<evidence type="ECO:0000256" key="8">
    <source>
        <dbReference type="RuleBase" id="RU004512"/>
    </source>
</evidence>
<dbReference type="HAMAP" id="MF_01039">
    <property type="entry name" value="PGAM_GpmA"/>
    <property type="match status" value="1"/>
</dbReference>
<comment type="catalytic activity">
    <reaction evidence="4 8">
        <text>(2R)-2-phosphoglycerate = (2R)-3-phosphoglycerate</text>
        <dbReference type="Rhea" id="RHEA:15901"/>
        <dbReference type="ChEBI" id="CHEBI:58272"/>
        <dbReference type="ChEBI" id="CHEBI:58289"/>
        <dbReference type="EC" id="5.4.2.11"/>
    </reaction>
</comment>
<feature type="binding site" evidence="4 6">
    <location>
        <begin position="143"/>
        <end position="144"/>
    </location>
    <ligand>
        <name>substrate</name>
    </ligand>
</feature>
<dbReference type="OrthoDB" id="9781415at2"/>
<dbReference type="PROSITE" id="PS00175">
    <property type="entry name" value="PG_MUTASE"/>
    <property type="match status" value="1"/>
</dbReference>
<proteinExistence type="inferred from homology"/>
<name>A0A328HDY1_ARTGO</name>
<dbReference type="InterPro" id="IPR005952">
    <property type="entry name" value="Phosphogly_mut1"/>
</dbReference>
<gene>
    <name evidence="4" type="primary">gpmA</name>
    <name evidence="10" type="ORF">DBZ45_13855</name>
</gene>
<dbReference type="Pfam" id="PF00300">
    <property type="entry name" value="His_Phos_1"/>
    <property type="match status" value="2"/>
</dbReference>
<comment type="function">
    <text evidence="4 8">Catalyzes the interconversion of 2-phosphoglycerate and 3-phosphoglycerate.</text>
</comment>
<dbReference type="GO" id="GO:0006094">
    <property type="term" value="P:gluconeogenesis"/>
    <property type="evidence" value="ECO:0007669"/>
    <property type="project" value="UniProtKB-UniRule"/>
</dbReference>
<accession>A0A328HDY1</accession>
<evidence type="ECO:0000256" key="9">
    <source>
        <dbReference type="SAM" id="MobiDB-lite"/>
    </source>
</evidence>
<comment type="caution">
    <text evidence="4">Lacks conserved residue(s) required for the propagation of feature annotation.</text>
</comment>
<dbReference type="GO" id="GO:0004619">
    <property type="term" value="F:phosphoglycerate mutase activity"/>
    <property type="evidence" value="ECO:0007669"/>
    <property type="project" value="UniProtKB-UniRule"/>
</dbReference>
<evidence type="ECO:0000256" key="6">
    <source>
        <dbReference type="PIRSR" id="PIRSR613078-2"/>
    </source>
</evidence>
<keyword evidence="4" id="KW-0312">Gluconeogenesis</keyword>
<evidence type="ECO:0000313" key="10">
    <source>
        <dbReference type="EMBL" id="RAM36722.1"/>
    </source>
</evidence>
<dbReference type="InterPro" id="IPR013078">
    <property type="entry name" value="His_Pase_superF_clade-1"/>
</dbReference>
<feature type="binding site" evidence="4 6">
    <location>
        <position position="90"/>
    </location>
    <ligand>
        <name>substrate</name>
    </ligand>
</feature>
<protein>
    <recommendedName>
        <fullName evidence="4 8">2,3-bisphosphoglycerate-dependent phosphoglycerate mutase</fullName>
        <shortName evidence="4">BPG-dependent PGAM</shortName>
        <shortName evidence="4">PGAM</shortName>
        <shortName evidence="4">Phosphoglyceromutase</shortName>
        <shortName evidence="4">dPGM</shortName>
        <ecNumber evidence="4 8">5.4.2.11</ecNumber>
    </recommendedName>
</protein>
<evidence type="ECO:0000256" key="1">
    <source>
        <dbReference type="ARBA" id="ARBA00006717"/>
    </source>
</evidence>
<evidence type="ECO:0000256" key="7">
    <source>
        <dbReference type="PIRSR" id="PIRSR613078-3"/>
    </source>
</evidence>
<feature type="binding site" evidence="4 6">
    <location>
        <begin position="116"/>
        <end position="119"/>
    </location>
    <ligand>
        <name>substrate</name>
    </ligand>
</feature>
<feature type="region of interest" description="Disordered" evidence="9">
    <location>
        <begin position="1"/>
        <end position="28"/>
    </location>
</feature>
<evidence type="ECO:0000313" key="11">
    <source>
        <dbReference type="Proteomes" id="UP000249166"/>
    </source>
</evidence>
<keyword evidence="3 4" id="KW-0413">Isomerase</keyword>
<dbReference type="InterPro" id="IPR029033">
    <property type="entry name" value="His_PPase_superfam"/>
</dbReference>
<dbReference type="Proteomes" id="UP000249166">
    <property type="component" value="Unassembled WGS sequence"/>
</dbReference>
<feature type="active site" description="Proton donor/acceptor" evidence="4 5">
    <location>
        <position position="116"/>
    </location>
</feature>
<feature type="site" description="Transition state stabilizer" evidence="4 7">
    <location>
        <position position="211"/>
    </location>
</feature>
<comment type="similarity">
    <text evidence="1 4">Belongs to the phosphoglycerate mutase family. BPG-dependent PGAM subfamily.</text>
</comment>
<sequence length="266" mass="28431">MPPRSRVLGRSRCRTDCGNGPRPDSGVPRAALMPRLVLLRHGESVANADDVFAGWLDVSLTERGRTEARAAAGRLAGLCPDTVHTSVLARAVETARLLIEEAGWDLAPSAHWRLNERHYGALQGLVKDEARAHFGAGKVQGWRRGIDARPPQADDAVLAAQRADPRYAALPEAAAIAGESLADVVERMTPYWRNFLTPELAADRTVVVVGHGNALRALMHLCTGAPLDETGSIELGTAVPVTIQAQLLAPSEFADHPHAVCVLPAP</sequence>
<feature type="active site" description="Tele-phosphohistidine intermediate" evidence="4 5">
    <location>
        <position position="41"/>
    </location>
</feature>
<feature type="binding site" evidence="4 6">
    <location>
        <begin position="40"/>
        <end position="47"/>
    </location>
    <ligand>
        <name>substrate</name>
    </ligand>
</feature>